<dbReference type="EMBL" id="VCQU01000014">
    <property type="protein sequence ID" value="NMN99016.1"/>
    <property type="molecule type" value="Genomic_DNA"/>
</dbReference>
<reference evidence="2 3" key="1">
    <citation type="submission" date="2019-05" db="EMBL/GenBank/DDBJ databases">
        <authorList>
            <person name="Lee S.D."/>
        </authorList>
    </citation>
    <scope>NUCLEOTIDE SEQUENCE [LARGE SCALE GENOMIC DNA]</scope>
    <source>
        <strain evidence="2 3">YC2-7</strain>
    </source>
</reference>
<reference evidence="2 3" key="2">
    <citation type="submission" date="2020-06" db="EMBL/GenBank/DDBJ databases">
        <title>Antribacter stalactiti gen. nov., sp. nov., a new member of the family Nacardiaceae isolated from a cave.</title>
        <authorList>
            <person name="Kim I.S."/>
        </authorList>
    </citation>
    <scope>NUCLEOTIDE SEQUENCE [LARGE SCALE GENOMIC DNA]</scope>
    <source>
        <strain evidence="2 3">YC2-7</strain>
    </source>
</reference>
<dbReference type="InterPro" id="IPR046229">
    <property type="entry name" value="TnpC-like"/>
</dbReference>
<feature type="region of interest" description="Disordered" evidence="1">
    <location>
        <begin position="68"/>
        <end position="89"/>
    </location>
</feature>
<gene>
    <name evidence="2" type="ORF">FGL95_28675</name>
</gene>
<sequence length="195" mass="22059">MPDSRADKLIAARKQASRDKHKHTLITLNRLLQTGTRISFAGVAREAGVSTWLLYNNSELKQAITTGMQRPPQPLTSPPQAPSEASANSMRADLELARHEITVLRRSERKLRERLQRTLGAEIEQIDRADLIARITDLETVITTLRTDNIELAETNGRLTELTARQHDELDTANTLLRRYMKEASRAHPDPARPR</sequence>
<dbReference type="RefSeq" id="WP_169593909.1">
    <property type="nucleotide sequence ID" value="NZ_VCQU01000014.1"/>
</dbReference>
<evidence type="ECO:0000313" key="2">
    <source>
        <dbReference type="EMBL" id="NMN99016.1"/>
    </source>
</evidence>
<dbReference type="Pfam" id="PF19776">
    <property type="entry name" value="DUF6262"/>
    <property type="match status" value="1"/>
</dbReference>
<evidence type="ECO:0000313" key="3">
    <source>
        <dbReference type="Proteomes" id="UP000535543"/>
    </source>
</evidence>
<name>A0A848KMC5_9NOCA</name>
<evidence type="ECO:0000256" key="1">
    <source>
        <dbReference type="SAM" id="MobiDB-lite"/>
    </source>
</evidence>
<organism evidence="2 3">
    <name type="scientific">Antrihabitans stalactiti</name>
    <dbReference type="NCBI Taxonomy" id="2584121"/>
    <lineage>
        <taxon>Bacteria</taxon>
        <taxon>Bacillati</taxon>
        <taxon>Actinomycetota</taxon>
        <taxon>Actinomycetes</taxon>
        <taxon>Mycobacteriales</taxon>
        <taxon>Nocardiaceae</taxon>
        <taxon>Antrihabitans</taxon>
    </lineage>
</organism>
<proteinExistence type="predicted"/>
<protein>
    <recommendedName>
        <fullName evidence="4">Transposase</fullName>
    </recommendedName>
</protein>
<dbReference type="AlphaFoldDB" id="A0A848KMC5"/>
<dbReference type="Proteomes" id="UP000535543">
    <property type="component" value="Unassembled WGS sequence"/>
</dbReference>
<keyword evidence="3" id="KW-1185">Reference proteome</keyword>
<comment type="caution">
    <text evidence="2">The sequence shown here is derived from an EMBL/GenBank/DDBJ whole genome shotgun (WGS) entry which is preliminary data.</text>
</comment>
<evidence type="ECO:0008006" key="4">
    <source>
        <dbReference type="Google" id="ProtNLM"/>
    </source>
</evidence>
<accession>A0A848KMC5</accession>
<feature type="compositionally biased region" description="Pro residues" evidence="1">
    <location>
        <begin position="71"/>
        <end position="81"/>
    </location>
</feature>